<name>A0AAV5DTR3_ELECO</name>
<evidence type="ECO:0000313" key="2">
    <source>
        <dbReference type="Proteomes" id="UP001054889"/>
    </source>
</evidence>
<dbReference type="AlphaFoldDB" id="A0AAV5DTR3"/>
<comment type="caution">
    <text evidence="1">The sequence shown here is derived from an EMBL/GenBank/DDBJ whole genome shotgun (WGS) entry which is preliminary data.</text>
</comment>
<dbReference type="Proteomes" id="UP001054889">
    <property type="component" value="Unassembled WGS sequence"/>
</dbReference>
<dbReference type="EMBL" id="BQKI01000071">
    <property type="protein sequence ID" value="GJN13822.1"/>
    <property type="molecule type" value="Genomic_DNA"/>
</dbReference>
<reference evidence="1" key="1">
    <citation type="journal article" date="2018" name="DNA Res.">
        <title>Multiple hybrid de novo genome assembly of finger millet, an orphan allotetraploid crop.</title>
        <authorList>
            <person name="Hatakeyama M."/>
            <person name="Aluri S."/>
            <person name="Balachadran M.T."/>
            <person name="Sivarajan S.R."/>
            <person name="Patrignani A."/>
            <person name="Gruter S."/>
            <person name="Poveda L."/>
            <person name="Shimizu-Inatsugi R."/>
            <person name="Baeten J."/>
            <person name="Francoijs K.J."/>
            <person name="Nataraja K.N."/>
            <person name="Reddy Y.A.N."/>
            <person name="Phadnis S."/>
            <person name="Ravikumar R.L."/>
            <person name="Schlapbach R."/>
            <person name="Sreeman S.M."/>
            <person name="Shimizu K.K."/>
        </authorList>
    </citation>
    <scope>NUCLEOTIDE SEQUENCE</scope>
</reference>
<sequence length="117" mass="13001">MGCQESVHLLEKPWERGLSWGQQKVPKDKDELAELQARLRKRFPVDAYNKAHMELDPNSLKCKVGEAVPSVGACSPSIGTFGVAAFVSGELFLDSHLILYIYPDAICDPVKRIDSEN</sequence>
<proteinExistence type="predicted"/>
<organism evidence="1 2">
    <name type="scientific">Eleusine coracana subsp. coracana</name>
    <dbReference type="NCBI Taxonomy" id="191504"/>
    <lineage>
        <taxon>Eukaryota</taxon>
        <taxon>Viridiplantae</taxon>
        <taxon>Streptophyta</taxon>
        <taxon>Embryophyta</taxon>
        <taxon>Tracheophyta</taxon>
        <taxon>Spermatophyta</taxon>
        <taxon>Magnoliopsida</taxon>
        <taxon>Liliopsida</taxon>
        <taxon>Poales</taxon>
        <taxon>Poaceae</taxon>
        <taxon>PACMAD clade</taxon>
        <taxon>Chloridoideae</taxon>
        <taxon>Cynodonteae</taxon>
        <taxon>Eleusininae</taxon>
        <taxon>Eleusine</taxon>
    </lineage>
</organism>
<reference evidence="1" key="2">
    <citation type="submission" date="2021-12" db="EMBL/GenBank/DDBJ databases">
        <title>Resequencing data analysis of finger millet.</title>
        <authorList>
            <person name="Hatakeyama M."/>
            <person name="Aluri S."/>
            <person name="Balachadran M.T."/>
            <person name="Sivarajan S.R."/>
            <person name="Poveda L."/>
            <person name="Shimizu-Inatsugi R."/>
            <person name="Schlapbach R."/>
            <person name="Sreeman S.M."/>
            <person name="Shimizu K.K."/>
        </authorList>
    </citation>
    <scope>NUCLEOTIDE SEQUENCE</scope>
</reference>
<keyword evidence="2" id="KW-1185">Reference proteome</keyword>
<accession>A0AAV5DTR3</accession>
<protein>
    <submittedName>
        <fullName evidence="1">Uncharacterized protein</fullName>
    </submittedName>
</protein>
<evidence type="ECO:0000313" key="1">
    <source>
        <dbReference type="EMBL" id="GJN13822.1"/>
    </source>
</evidence>
<gene>
    <name evidence="1" type="primary">gb00568</name>
    <name evidence="1" type="ORF">PR202_gb00568</name>
</gene>